<evidence type="ECO:0000256" key="2">
    <source>
        <dbReference type="ARBA" id="ARBA00013699"/>
    </source>
</evidence>
<evidence type="ECO:0000256" key="3">
    <source>
        <dbReference type="ARBA" id="ARBA00022441"/>
    </source>
</evidence>
<gene>
    <name evidence="9" type="ORF">HERILL_LOCUS13283</name>
</gene>
<evidence type="ECO:0000256" key="6">
    <source>
        <dbReference type="ARBA" id="ARBA00023203"/>
    </source>
</evidence>
<keyword evidence="5" id="KW-0833">Ubl conjugation pathway</keyword>
<evidence type="ECO:0000313" key="9">
    <source>
        <dbReference type="EMBL" id="CAD7090825.1"/>
    </source>
</evidence>
<dbReference type="CDD" id="cd18186">
    <property type="entry name" value="BTB_POZ_ZBTB_KLHL-like"/>
    <property type="match status" value="1"/>
</dbReference>
<keyword evidence="10" id="KW-1185">Reference proteome</keyword>
<organism evidence="9 10">
    <name type="scientific">Hermetia illucens</name>
    <name type="common">Black soldier fly</name>
    <dbReference type="NCBI Taxonomy" id="343691"/>
    <lineage>
        <taxon>Eukaryota</taxon>
        <taxon>Metazoa</taxon>
        <taxon>Ecdysozoa</taxon>
        <taxon>Arthropoda</taxon>
        <taxon>Hexapoda</taxon>
        <taxon>Insecta</taxon>
        <taxon>Pterygota</taxon>
        <taxon>Neoptera</taxon>
        <taxon>Endopterygota</taxon>
        <taxon>Diptera</taxon>
        <taxon>Brachycera</taxon>
        <taxon>Stratiomyomorpha</taxon>
        <taxon>Stratiomyidae</taxon>
        <taxon>Hermetiinae</taxon>
        <taxon>Hermetia</taxon>
    </lineage>
</organism>
<evidence type="ECO:0000256" key="4">
    <source>
        <dbReference type="ARBA" id="ARBA00022737"/>
    </source>
</evidence>
<proteinExistence type="predicted"/>
<comment type="function">
    <text evidence="7">Probable substrate-specific adapter of an E3 ubiquitin-protein ligase complex which mediates the ubiquitination and subsequent proteasomal degradation of target proteins. May have a role in synapse differentiation and growth.</text>
</comment>
<dbReference type="InterPro" id="IPR000210">
    <property type="entry name" value="BTB/POZ_dom"/>
</dbReference>
<evidence type="ECO:0000256" key="1">
    <source>
        <dbReference type="ARBA" id="ARBA00004906"/>
    </source>
</evidence>
<dbReference type="SUPFAM" id="SSF54695">
    <property type="entry name" value="POZ domain"/>
    <property type="match status" value="1"/>
</dbReference>
<dbReference type="InterPro" id="IPR006652">
    <property type="entry name" value="Kelch_1"/>
</dbReference>
<dbReference type="PANTHER" id="PTHR24412">
    <property type="entry name" value="KELCH PROTEIN"/>
    <property type="match status" value="1"/>
</dbReference>
<evidence type="ECO:0000259" key="8">
    <source>
        <dbReference type="PROSITE" id="PS50097"/>
    </source>
</evidence>
<dbReference type="Gene3D" id="1.25.40.420">
    <property type="match status" value="1"/>
</dbReference>
<dbReference type="PROSITE" id="PS50097">
    <property type="entry name" value="BTB"/>
    <property type="match status" value="1"/>
</dbReference>
<dbReference type="Gene3D" id="2.120.10.80">
    <property type="entry name" value="Kelch-type beta propeller"/>
    <property type="match status" value="1"/>
</dbReference>
<dbReference type="InterPro" id="IPR011333">
    <property type="entry name" value="SKP1/BTB/POZ_sf"/>
</dbReference>
<evidence type="ECO:0000256" key="5">
    <source>
        <dbReference type="ARBA" id="ARBA00022786"/>
    </source>
</evidence>
<name>A0A7R8V253_HERIL</name>
<dbReference type="SMART" id="SM00875">
    <property type="entry name" value="BACK"/>
    <property type="match status" value="1"/>
</dbReference>
<accession>A0A7R8V253</accession>
<keyword evidence="4" id="KW-0677">Repeat</keyword>
<dbReference type="GO" id="GO:0016567">
    <property type="term" value="P:protein ubiquitination"/>
    <property type="evidence" value="ECO:0007669"/>
    <property type="project" value="UniProtKB-UniPathway"/>
</dbReference>
<dbReference type="InParanoid" id="A0A7R8V253"/>
<dbReference type="Gene3D" id="3.30.710.10">
    <property type="entry name" value="Potassium Channel Kv1.1, Chain A"/>
    <property type="match status" value="1"/>
</dbReference>
<dbReference type="InterPro" id="IPR017096">
    <property type="entry name" value="BTB-kelch_protein"/>
</dbReference>
<dbReference type="Pfam" id="PF07707">
    <property type="entry name" value="BACK"/>
    <property type="match status" value="1"/>
</dbReference>
<dbReference type="GO" id="GO:0003779">
    <property type="term" value="F:actin binding"/>
    <property type="evidence" value="ECO:0007669"/>
    <property type="project" value="UniProtKB-KW"/>
</dbReference>
<dbReference type="PIRSF" id="PIRSF037037">
    <property type="entry name" value="Kelch-like_protein_gigaxonin"/>
    <property type="match status" value="1"/>
</dbReference>
<dbReference type="UniPathway" id="UPA00143"/>
<dbReference type="EMBL" id="LR899013">
    <property type="protein sequence ID" value="CAD7090825.1"/>
    <property type="molecule type" value="Genomic_DNA"/>
</dbReference>
<dbReference type="Pfam" id="PF01344">
    <property type="entry name" value="Kelch_1"/>
    <property type="match status" value="1"/>
</dbReference>
<dbReference type="PANTHER" id="PTHR24412:SF489">
    <property type="entry name" value="RING FINGER DOMAIN AND KELCH REPEAT-CONTAINING PROTEIN DDB_G0271372"/>
    <property type="match status" value="1"/>
</dbReference>
<dbReference type="Pfam" id="PF00651">
    <property type="entry name" value="BTB"/>
    <property type="match status" value="1"/>
</dbReference>
<sequence>MEKHQNLNHFSKFFSKLSYLKNNSQFPYDVTLFFDGEEFHAHKLILSCSSLYFRAIFNGKFTESHSKRFEMNGFDREILLKVLHYIYSREIPYADEDISEISKAANYLQIKSLVDACDEYMKRNMKSKYCIAWWKLAETHPLSGVQQSALNHISCNLEEVTRTPEFLELEPVEVKRLFTDRDSTIQHISLSQELLFSAIMGWVHHDPNERKQHMGNLLELIKTAFISSSFLNTTILKENLLREDIGGAKWLLANFSLQQSYNPFLREPIELYPDAEQPNFVIMDRTNRCLGFNTETKQLFNLANHPRAQGYCAVSYKEDVYLFGGKRTRTALRYSVGTNNWETIPFRCYFTMHSGVVANDSAYFTGGYSCFHRVWQNLVCRYDFHLAKMTQGSTMLMRRASHGSVVCDDCLYVCGGSNRTVDSIMELALSERMDIREGMWRLLPHMKSTHGDCSSAVVNGNVYCSDTFGGKTERFDVRRYNWETVATAPGAMGSIVTHNEKLYRVHQSGIAVYDELEDSWSKVIEYDFDTPTVAVTNI</sequence>
<dbReference type="InterPro" id="IPR011705">
    <property type="entry name" value="BACK"/>
</dbReference>
<dbReference type="SMART" id="SM00225">
    <property type="entry name" value="BTB"/>
    <property type="match status" value="1"/>
</dbReference>
<comment type="pathway">
    <text evidence="1">Protein modification; protein ubiquitination.</text>
</comment>
<dbReference type="AlphaFoldDB" id="A0A7R8V253"/>
<dbReference type="SMART" id="SM00612">
    <property type="entry name" value="Kelch"/>
    <property type="match status" value="2"/>
</dbReference>
<dbReference type="OrthoDB" id="10027872at2759"/>
<evidence type="ECO:0000313" key="10">
    <source>
        <dbReference type="Proteomes" id="UP000594454"/>
    </source>
</evidence>
<dbReference type="Proteomes" id="UP000594454">
    <property type="component" value="Chromosome 5"/>
</dbReference>
<protein>
    <recommendedName>
        <fullName evidence="2">Kelch-like protein diablo</fullName>
    </recommendedName>
</protein>
<feature type="domain" description="BTB" evidence="8">
    <location>
        <begin position="28"/>
        <end position="95"/>
    </location>
</feature>
<keyword evidence="6" id="KW-0009">Actin-binding</keyword>
<dbReference type="InterPro" id="IPR015915">
    <property type="entry name" value="Kelch-typ_b-propeller"/>
</dbReference>
<keyword evidence="3" id="KW-0880">Kelch repeat</keyword>
<reference evidence="9 10" key="1">
    <citation type="submission" date="2020-11" db="EMBL/GenBank/DDBJ databases">
        <authorList>
            <person name="Wallbank WR R."/>
            <person name="Pardo Diaz C."/>
            <person name="Kozak K."/>
            <person name="Martin S."/>
            <person name="Jiggins C."/>
            <person name="Moest M."/>
            <person name="Warren A I."/>
            <person name="Generalovic N T."/>
            <person name="Byers J.R.P. K."/>
            <person name="Montejo-Kovacevich G."/>
            <person name="Yen C E."/>
        </authorList>
    </citation>
    <scope>NUCLEOTIDE SEQUENCE [LARGE SCALE GENOMIC DNA]</scope>
</reference>
<dbReference type="SUPFAM" id="SSF117281">
    <property type="entry name" value="Kelch motif"/>
    <property type="match status" value="1"/>
</dbReference>
<evidence type="ECO:0000256" key="7">
    <source>
        <dbReference type="ARBA" id="ARBA00043912"/>
    </source>
</evidence>